<dbReference type="AlphaFoldDB" id="A0A438FU33"/>
<reference evidence="2 3" key="1">
    <citation type="journal article" date="2018" name="PLoS Genet.">
        <title>Population sequencing reveals clonal diversity and ancestral inbreeding in the grapevine cultivar Chardonnay.</title>
        <authorList>
            <person name="Roach M.J."/>
            <person name="Johnson D.L."/>
            <person name="Bohlmann J."/>
            <person name="van Vuuren H.J."/>
            <person name="Jones S.J."/>
            <person name="Pretorius I.S."/>
            <person name="Schmidt S.A."/>
            <person name="Borneman A.R."/>
        </authorList>
    </citation>
    <scope>NUCLEOTIDE SEQUENCE [LARGE SCALE GENOMIC DNA]</scope>
    <source>
        <strain evidence="3">cv. Chardonnay</strain>
        <tissue evidence="2">Leaf</tissue>
    </source>
</reference>
<gene>
    <name evidence="2" type="ORF">CK203_058578</name>
</gene>
<evidence type="ECO:0000313" key="2">
    <source>
        <dbReference type="EMBL" id="RVW63472.1"/>
    </source>
</evidence>
<dbReference type="Proteomes" id="UP000288805">
    <property type="component" value="Unassembled WGS sequence"/>
</dbReference>
<accession>A0A438FU33</accession>
<proteinExistence type="predicted"/>
<dbReference type="EMBL" id="QGNW01000740">
    <property type="protein sequence ID" value="RVW63472.1"/>
    <property type="molecule type" value="Genomic_DNA"/>
</dbReference>
<feature type="region of interest" description="Disordered" evidence="1">
    <location>
        <begin position="97"/>
        <end position="118"/>
    </location>
</feature>
<protein>
    <submittedName>
        <fullName evidence="2">Uncharacterized protein</fullName>
    </submittedName>
</protein>
<evidence type="ECO:0000256" key="1">
    <source>
        <dbReference type="SAM" id="MobiDB-lite"/>
    </source>
</evidence>
<name>A0A438FU33_VITVI</name>
<comment type="caution">
    <text evidence="2">The sequence shown here is derived from an EMBL/GenBank/DDBJ whole genome shotgun (WGS) entry which is preliminary data.</text>
</comment>
<organism evidence="2 3">
    <name type="scientific">Vitis vinifera</name>
    <name type="common">Grape</name>
    <dbReference type="NCBI Taxonomy" id="29760"/>
    <lineage>
        <taxon>Eukaryota</taxon>
        <taxon>Viridiplantae</taxon>
        <taxon>Streptophyta</taxon>
        <taxon>Embryophyta</taxon>
        <taxon>Tracheophyta</taxon>
        <taxon>Spermatophyta</taxon>
        <taxon>Magnoliopsida</taxon>
        <taxon>eudicotyledons</taxon>
        <taxon>Gunneridae</taxon>
        <taxon>Pentapetalae</taxon>
        <taxon>rosids</taxon>
        <taxon>Vitales</taxon>
        <taxon>Vitaceae</taxon>
        <taxon>Viteae</taxon>
        <taxon>Vitis</taxon>
    </lineage>
</organism>
<evidence type="ECO:0000313" key="3">
    <source>
        <dbReference type="Proteomes" id="UP000288805"/>
    </source>
</evidence>
<sequence>MATTVTDATMNTAISVVGSHHAKHALESYRSGTTKSQTVMATYLLLPLSSPISPSIVDVHDVGSTNGAIKSFFLNYTKLFFAPKLERSVIQRGFKSPSAKASFDHIPNSSKREISKMD</sequence>